<feature type="binding site" evidence="6">
    <location>
        <position position="542"/>
    </location>
    <ligand>
        <name>ATP</name>
        <dbReference type="ChEBI" id="CHEBI:30616"/>
    </ligand>
</feature>
<comment type="caution">
    <text evidence="10">The sequence shown here is derived from an EMBL/GenBank/DDBJ whole genome shotgun (WGS) entry which is preliminary data.</text>
</comment>
<keyword evidence="4" id="KW-0418">Kinase</keyword>
<dbReference type="GO" id="GO:0004674">
    <property type="term" value="F:protein serine/threonine kinase activity"/>
    <property type="evidence" value="ECO:0007669"/>
    <property type="project" value="UniProtKB-KW"/>
</dbReference>
<dbReference type="EMBL" id="JAEHOE010000082">
    <property type="protein sequence ID" value="KAG2488606.1"/>
    <property type="molecule type" value="Genomic_DNA"/>
</dbReference>
<dbReference type="Pfam" id="PF07714">
    <property type="entry name" value="PK_Tyr_Ser-Thr"/>
    <property type="match status" value="1"/>
</dbReference>
<feature type="compositionally biased region" description="Gly residues" evidence="7">
    <location>
        <begin position="347"/>
        <end position="359"/>
    </location>
</feature>
<evidence type="ECO:0000256" key="5">
    <source>
        <dbReference type="ARBA" id="ARBA00022840"/>
    </source>
</evidence>
<feature type="domain" description="Protein kinase" evidence="9">
    <location>
        <begin position="515"/>
        <end position="794"/>
    </location>
</feature>
<evidence type="ECO:0000256" key="8">
    <source>
        <dbReference type="SAM" id="Phobius"/>
    </source>
</evidence>
<dbReference type="SUPFAM" id="SSF56112">
    <property type="entry name" value="Protein kinase-like (PK-like)"/>
    <property type="match status" value="1"/>
</dbReference>
<evidence type="ECO:0000256" key="1">
    <source>
        <dbReference type="ARBA" id="ARBA00022527"/>
    </source>
</evidence>
<feature type="compositionally biased region" description="Polar residues" evidence="7">
    <location>
        <begin position="374"/>
        <end position="386"/>
    </location>
</feature>
<evidence type="ECO:0000313" key="11">
    <source>
        <dbReference type="Proteomes" id="UP000612055"/>
    </source>
</evidence>
<evidence type="ECO:0000256" key="3">
    <source>
        <dbReference type="ARBA" id="ARBA00022741"/>
    </source>
</evidence>
<keyword evidence="8" id="KW-0472">Membrane</keyword>
<evidence type="ECO:0000256" key="2">
    <source>
        <dbReference type="ARBA" id="ARBA00022679"/>
    </source>
</evidence>
<dbReference type="InterPro" id="IPR008271">
    <property type="entry name" value="Ser/Thr_kinase_AS"/>
</dbReference>
<reference evidence="10" key="1">
    <citation type="journal article" date="2020" name="bioRxiv">
        <title>Comparative genomics of Chlamydomonas.</title>
        <authorList>
            <person name="Craig R.J."/>
            <person name="Hasan A.R."/>
            <person name="Ness R.W."/>
            <person name="Keightley P.D."/>
        </authorList>
    </citation>
    <scope>NUCLEOTIDE SEQUENCE</scope>
    <source>
        <strain evidence="10">CCAP 11/70</strain>
    </source>
</reference>
<dbReference type="Gene3D" id="3.30.200.20">
    <property type="entry name" value="Phosphorylase Kinase, domain 1"/>
    <property type="match status" value="1"/>
</dbReference>
<protein>
    <recommendedName>
        <fullName evidence="9">Protein kinase domain-containing protein</fullName>
    </recommendedName>
</protein>
<evidence type="ECO:0000259" key="9">
    <source>
        <dbReference type="PROSITE" id="PS50011"/>
    </source>
</evidence>
<dbReference type="Proteomes" id="UP000612055">
    <property type="component" value="Unassembled WGS sequence"/>
</dbReference>
<dbReference type="Gene3D" id="1.10.510.10">
    <property type="entry name" value="Transferase(Phosphotransferase) domain 1"/>
    <property type="match status" value="1"/>
</dbReference>
<dbReference type="InterPro" id="IPR000719">
    <property type="entry name" value="Prot_kinase_dom"/>
</dbReference>
<name>A0A836BTJ2_9CHLO</name>
<evidence type="ECO:0000256" key="7">
    <source>
        <dbReference type="SAM" id="MobiDB-lite"/>
    </source>
</evidence>
<dbReference type="PANTHER" id="PTHR44329">
    <property type="entry name" value="SERINE/THREONINE-PROTEIN KINASE TNNI3K-RELATED"/>
    <property type="match status" value="1"/>
</dbReference>
<accession>A0A836BTJ2</accession>
<dbReference type="InterPro" id="IPR011009">
    <property type="entry name" value="Kinase-like_dom_sf"/>
</dbReference>
<feature type="compositionally biased region" description="Polar residues" evidence="7">
    <location>
        <begin position="459"/>
        <end position="472"/>
    </location>
</feature>
<dbReference type="OrthoDB" id="536504at2759"/>
<dbReference type="PROSITE" id="PS00108">
    <property type="entry name" value="PROTEIN_KINASE_ST"/>
    <property type="match status" value="1"/>
</dbReference>
<dbReference type="InterPro" id="IPR017441">
    <property type="entry name" value="Protein_kinase_ATP_BS"/>
</dbReference>
<dbReference type="PROSITE" id="PS50011">
    <property type="entry name" value="PROTEIN_KINASE_DOM"/>
    <property type="match status" value="1"/>
</dbReference>
<dbReference type="PROSITE" id="PS00107">
    <property type="entry name" value="PROTEIN_KINASE_ATP"/>
    <property type="match status" value="1"/>
</dbReference>
<keyword evidence="2" id="KW-0808">Transferase</keyword>
<feature type="region of interest" description="Disordered" evidence="7">
    <location>
        <begin position="306"/>
        <end position="410"/>
    </location>
</feature>
<keyword evidence="11" id="KW-1185">Reference proteome</keyword>
<dbReference type="InterPro" id="IPR001245">
    <property type="entry name" value="Ser-Thr/Tyr_kinase_cat_dom"/>
</dbReference>
<dbReference type="SMART" id="SM00220">
    <property type="entry name" value="S_TKc"/>
    <property type="match status" value="1"/>
</dbReference>
<keyword evidence="3 6" id="KW-0547">Nucleotide-binding</keyword>
<proteinExistence type="predicted"/>
<dbReference type="PANTHER" id="PTHR44329:SF214">
    <property type="entry name" value="PROTEIN KINASE DOMAIN-CONTAINING PROTEIN"/>
    <property type="match status" value="1"/>
</dbReference>
<dbReference type="InterPro" id="IPR051681">
    <property type="entry name" value="Ser/Thr_Kinases-Pseudokinases"/>
</dbReference>
<evidence type="ECO:0000256" key="6">
    <source>
        <dbReference type="PROSITE-ProRule" id="PRU10141"/>
    </source>
</evidence>
<sequence>MPVALRRNFTLRGSSSFTQWPLINIAASQRVMLLDNVTLTLQDLLLYGIRKDHFMRAPGLDLLAASPPGTRGAYITARNVSALAEACYPGSLVAASHEAVVRPAALPGPQRWLVGEPQEGCTNTNTGLGDLARRCWPRIDLELDFALTGADIDVTGMPQPNNYLVQLQYVRALCRVLVSPDCIRDLGSPIGCMLLAMQNSSLPPLTDVLPLATGGSGGAGDGGGGGGVVLTGGVAEQGSDGGRGGGGTSAWPIIVGCVVGGGVLAVAALAAMLLVRRARRQRRGSSGGGGSKGGLQASDPACAPACGPVSSKHWVARPSEDVESGPCQRDSAGAHGPSMAGDSTGTAGCGGHTARGSGGAAPAAPPGPMHPLGSSSDTTGSHELTCSSPHPPHPRRPRASAEGEQAAMASAVADDWADLVAEAGAGPGRGGQGSSGLPGFPHALAFPAAVRVHAREGPSLQSPFRASENTAASAGAGGPEPDNSGCLGRHSAASNATAGSGPLWSGACAQAEVVTLLPTILGKGAFGRVQEGLYQGRKVAVKMILEAINDCVGGDTAQRTASIVQELETLARCEHPNVVKLLAASLAPPRPFVVLEHMDYSLDRLLYGGGKASGDARPGVLPLETVLHVAREVAQGLEYLHPHILHRDLKPANILLRGARDDLPVVKISDFGLARFRGTILVTNEPVSRVAAYVAPECFDPEVLGITYKADMYSYGVVLWEMLAGVQPWSGMSPIPIALQVAMHNRRLAVPPPNAPGSCPSRWPPKLVQIIEECFDKDPLRRPAAAEVAKRIALLIQLLEHGPSASPRPAVPVVGASA</sequence>
<feature type="region of interest" description="Disordered" evidence="7">
    <location>
        <begin position="281"/>
        <end position="300"/>
    </location>
</feature>
<keyword evidence="8" id="KW-0812">Transmembrane</keyword>
<feature type="transmembrane region" description="Helical" evidence="8">
    <location>
        <begin position="250"/>
        <end position="275"/>
    </location>
</feature>
<dbReference type="GO" id="GO:0005524">
    <property type="term" value="F:ATP binding"/>
    <property type="evidence" value="ECO:0007669"/>
    <property type="project" value="UniProtKB-UniRule"/>
</dbReference>
<dbReference type="AlphaFoldDB" id="A0A836BTJ2"/>
<organism evidence="10 11">
    <name type="scientific">Edaphochlamys debaryana</name>
    <dbReference type="NCBI Taxonomy" id="47281"/>
    <lineage>
        <taxon>Eukaryota</taxon>
        <taxon>Viridiplantae</taxon>
        <taxon>Chlorophyta</taxon>
        <taxon>core chlorophytes</taxon>
        <taxon>Chlorophyceae</taxon>
        <taxon>CS clade</taxon>
        <taxon>Chlamydomonadales</taxon>
        <taxon>Chlamydomonadales incertae sedis</taxon>
        <taxon>Edaphochlamys</taxon>
    </lineage>
</organism>
<keyword evidence="5 6" id="KW-0067">ATP-binding</keyword>
<gene>
    <name evidence="10" type="ORF">HYH03_012924</name>
</gene>
<evidence type="ECO:0000313" key="10">
    <source>
        <dbReference type="EMBL" id="KAG2488606.1"/>
    </source>
</evidence>
<keyword evidence="8" id="KW-1133">Transmembrane helix</keyword>
<evidence type="ECO:0000256" key="4">
    <source>
        <dbReference type="ARBA" id="ARBA00022777"/>
    </source>
</evidence>
<keyword evidence="1" id="KW-0723">Serine/threonine-protein kinase</keyword>
<feature type="region of interest" description="Disordered" evidence="7">
    <location>
        <begin position="458"/>
        <end position="492"/>
    </location>
</feature>